<proteinExistence type="predicted"/>
<protein>
    <submittedName>
        <fullName evidence="2">Uncharacterized protein</fullName>
    </submittedName>
</protein>
<dbReference type="EMBL" id="WIGM01000097">
    <property type="protein sequence ID" value="KAF6840741.1"/>
    <property type="molecule type" value="Genomic_DNA"/>
</dbReference>
<name>A0A8H6U5C5_9PEZI</name>
<reference evidence="2" key="1">
    <citation type="journal article" date="2020" name="Phytopathology">
        <title>Genome Sequence Resources of Colletotrichum truncatum, C. plurivorum, C. musicola, and C. sojae: Four Species Pathogenic to Soybean (Glycine max).</title>
        <authorList>
            <person name="Rogerio F."/>
            <person name="Boufleur T.R."/>
            <person name="Ciampi-Guillardi M."/>
            <person name="Sukno S.A."/>
            <person name="Thon M.R."/>
            <person name="Massola Junior N.S."/>
            <person name="Baroncelli R."/>
        </authorList>
    </citation>
    <scope>NUCLEOTIDE SEQUENCE</scope>
    <source>
        <strain evidence="2">LFN0074</strain>
    </source>
</reference>
<accession>A0A8H6U5C5</accession>
<dbReference type="AlphaFoldDB" id="A0A8H6U5C5"/>
<feature type="region of interest" description="Disordered" evidence="1">
    <location>
        <begin position="1"/>
        <end position="53"/>
    </location>
</feature>
<gene>
    <name evidence="2" type="ORF">CMUS01_03838</name>
</gene>
<sequence>MSLEKPCHGKTVNSGSVTEKGKEVIEGNGAGKNGVDEKGAGETGVGNMGKGTEGEFVRIPSEAAVIEKSPPLYPGVRSSAWKVEGNSMVKSGYR</sequence>
<evidence type="ECO:0000256" key="1">
    <source>
        <dbReference type="SAM" id="MobiDB-lite"/>
    </source>
</evidence>
<evidence type="ECO:0000313" key="3">
    <source>
        <dbReference type="Proteomes" id="UP000639643"/>
    </source>
</evidence>
<keyword evidence="3" id="KW-1185">Reference proteome</keyword>
<evidence type="ECO:0000313" key="2">
    <source>
        <dbReference type="EMBL" id="KAF6840741.1"/>
    </source>
</evidence>
<feature type="compositionally biased region" description="Gly residues" evidence="1">
    <location>
        <begin position="41"/>
        <end position="51"/>
    </location>
</feature>
<dbReference type="Proteomes" id="UP000639643">
    <property type="component" value="Unassembled WGS sequence"/>
</dbReference>
<organism evidence="2 3">
    <name type="scientific">Colletotrichum musicola</name>
    <dbReference type="NCBI Taxonomy" id="2175873"/>
    <lineage>
        <taxon>Eukaryota</taxon>
        <taxon>Fungi</taxon>
        <taxon>Dikarya</taxon>
        <taxon>Ascomycota</taxon>
        <taxon>Pezizomycotina</taxon>
        <taxon>Sordariomycetes</taxon>
        <taxon>Hypocreomycetidae</taxon>
        <taxon>Glomerellales</taxon>
        <taxon>Glomerellaceae</taxon>
        <taxon>Colletotrichum</taxon>
        <taxon>Colletotrichum orchidearum species complex</taxon>
    </lineage>
</organism>
<comment type="caution">
    <text evidence="2">The sequence shown here is derived from an EMBL/GenBank/DDBJ whole genome shotgun (WGS) entry which is preliminary data.</text>
</comment>